<dbReference type="AlphaFoldDB" id="A0A841FR91"/>
<gene>
    <name evidence="2" type="ORF">HNR73_004166</name>
</gene>
<evidence type="ECO:0000313" key="3">
    <source>
        <dbReference type="Proteomes" id="UP000548476"/>
    </source>
</evidence>
<dbReference type="EMBL" id="JACHGT010000008">
    <property type="protein sequence ID" value="MBB6036298.1"/>
    <property type="molecule type" value="Genomic_DNA"/>
</dbReference>
<proteinExistence type="predicted"/>
<dbReference type="Proteomes" id="UP000548476">
    <property type="component" value="Unassembled WGS sequence"/>
</dbReference>
<dbReference type="RefSeq" id="WP_184789124.1">
    <property type="nucleotide sequence ID" value="NZ_BONT01000046.1"/>
</dbReference>
<name>A0A841FR91_9ACTN</name>
<evidence type="ECO:0000313" key="2">
    <source>
        <dbReference type="EMBL" id="MBB6036298.1"/>
    </source>
</evidence>
<organism evidence="2 3">
    <name type="scientific">Phytomonospora endophytica</name>
    <dbReference type="NCBI Taxonomy" id="714109"/>
    <lineage>
        <taxon>Bacteria</taxon>
        <taxon>Bacillati</taxon>
        <taxon>Actinomycetota</taxon>
        <taxon>Actinomycetes</taxon>
        <taxon>Micromonosporales</taxon>
        <taxon>Micromonosporaceae</taxon>
        <taxon>Phytomonospora</taxon>
    </lineage>
</organism>
<comment type="caution">
    <text evidence="2">The sequence shown here is derived from an EMBL/GenBank/DDBJ whole genome shotgun (WGS) entry which is preliminary data.</text>
</comment>
<keyword evidence="3" id="KW-1185">Reference proteome</keyword>
<sequence length="169" mass="18221">MPSSTDPNSTRKFPKPIYAAAGAGELAMEQLRKLPGQFSELRDRAKLNERLQGVREDLREAGRKVRDLDTDKLRETAFTTAAKAQERAKETYDELVTRGERVAKGERSPIRVIATVVKPEHAQASTTAPTAPASKPAPAAKPATAPKPAASAKPTVRRARGKKGEAPSV</sequence>
<feature type="region of interest" description="Disordered" evidence="1">
    <location>
        <begin position="115"/>
        <end position="169"/>
    </location>
</feature>
<accession>A0A841FR91</accession>
<feature type="compositionally biased region" description="Low complexity" evidence="1">
    <location>
        <begin position="124"/>
        <end position="154"/>
    </location>
</feature>
<protein>
    <submittedName>
        <fullName evidence="2">TolA-binding protein</fullName>
    </submittedName>
</protein>
<evidence type="ECO:0000256" key="1">
    <source>
        <dbReference type="SAM" id="MobiDB-lite"/>
    </source>
</evidence>
<reference evidence="2 3" key="1">
    <citation type="submission" date="2020-08" db="EMBL/GenBank/DDBJ databases">
        <title>Genomic Encyclopedia of Type Strains, Phase IV (KMG-IV): sequencing the most valuable type-strain genomes for metagenomic binning, comparative biology and taxonomic classification.</title>
        <authorList>
            <person name="Goeker M."/>
        </authorList>
    </citation>
    <scope>NUCLEOTIDE SEQUENCE [LARGE SCALE GENOMIC DNA]</scope>
    <source>
        <strain evidence="2 3">YIM 65646</strain>
    </source>
</reference>